<evidence type="ECO:0000313" key="2">
    <source>
        <dbReference type="Proteomes" id="UP000072867"/>
    </source>
</evidence>
<dbReference type="SUPFAM" id="SSF53335">
    <property type="entry name" value="S-adenosyl-L-methionine-dependent methyltransferases"/>
    <property type="match status" value="1"/>
</dbReference>
<name>A0A147HY70_9SPHN</name>
<organism evidence="1 2">
    <name type="scientific">Sphingomonas sanguinis</name>
    <dbReference type="NCBI Taxonomy" id="33051"/>
    <lineage>
        <taxon>Bacteria</taxon>
        <taxon>Pseudomonadati</taxon>
        <taxon>Pseudomonadota</taxon>
        <taxon>Alphaproteobacteria</taxon>
        <taxon>Sphingomonadales</taxon>
        <taxon>Sphingomonadaceae</taxon>
        <taxon>Sphingomonas</taxon>
    </lineage>
</organism>
<dbReference type="PATRIC" id="fig|33051.3.peg.3064"/>
<proteinExistence type="predicted"/>
<evidence type="ECO:0000313" key="1">
    <source>
        <dbReference type="EMBL" id="KTT69866.1"/>
    </source>
</evidence>
<dbReference type="EMBL" id="LDTD01000060">
    <property type="protein sequence ID" value="KTT69866.1"/>
    <property type="molecule type" value="Genomic_DNA"/>
</dbReference>
<comment type="caution">
    <text evidence="1">The sequence shown here is derived from an EMBL/GenBank/DDBJ whole genome shotgun (WGS) entry which is preliminary data.</text>
</comment>
<accession>A0A147HY70</accession>
<reference evidence="1 2" key="1">
    <citation type="journal article" date="2016" name="Front. Microbiol.">
        <title>Genomic Resource of Rice Seed Associated Bacteria.</title>
        <authorList>
            <person name="Midha S."/>
            <person name="Bansal K."/>
            <person name="Sharma S."/>
            <person name="Kumar N."/>
            <person name="Patil P.P."/>
            <person name="Chaudhry V."/>
            <person name="Patil P.B."/>
        </authorList>
    </citation>
    <scope>NUCLEOTIDE SEQUENCE [LARGE SCALE GENOMIC DNA]</scope>
    <source>
        <strain evidence="1 2">NS319</strain>
    </source>
</reference>
<dbReference type="InterPro" id="IPR029063">
    <property type="entry name" value="SAM-dependent_MTases_sf"/>
</dbReference>
<protein>
    <recommendedName>
        <fullName evidence="3">SAM-dependent methyltransferase</fullName>
    </recommendedName>
</protein>
<evidence type="ECO:0008006" key="3">
    <source>
        <dbReference type="Google" id="ProtNLM"/>
    </source>
</evidence>
<dbReference type="STRING" id="33051.SB4_03025"/>
<dbReference type="AlphaFoldDB" id="A0A147HY70"/>
<sequence length="144" mass="15412">MDTLMRHRHDPRWPAVEAALGALRERHRRAVRIVDADCGAGGFLIAVAERARAMGFTAIEGRGIGGSPALIGRAKAAARRHRDAAMGLVFERADPAEALATECEFPADIVVWHRGGGLLGVLRAAGTWVIGDPVEGRAPREMMA</sequence>
<gene>
    <name evidence="1" type="ORF">NS319_09475</name>
</gene>
<dbReference type="Proteomes" id="UP000072867">
    <property type="component" value="Unassembled WGS sequence"/>
</dbReference>